<dbReference type="RefSeq" id="WP_307273972.1">
    <property type="nucleotide sequence ID" value="NZ_JAUSVX010000005.1"/>
</dbReference>
<sequence length="309" mass="33308">MLELRHLRYFVAVAREGHVTRAAERLGLQQPPLSQQIRALEGLVGAPLFRRQPRGMDLTEAGRVLLERVRHILDDVDAALEAARGTARGEQGRLAVGFTSSASFHPLVAAVVRSMRQATPGVALALEEGHTGDLIEAIQGRRLDAAFVRSPVESPPALVVEPVLEEEMLVALPEQHRFAAGPGPRARRGGARRRIPLAALAEEAFILYRRPSGPGLYDGIIAACRAAGFSPRVSQEAPRLLSTLSLVAAGLGVTIIPASMARLETNGIAYAGLDEAAGLTARLHLAYRDEEPSGALRRFIACVRESRRE</sequence>
<dbReference type="SUPFAM" id="SSF53850">
    <property type="entry name" value="Periplasmic binding protein-like II"/>
    <property type="match status" value="1"/>
</dbReference>
<evidence type="ECO:0000256" key="3">
    <source>
        <dbReference type="ARBA" id="ARBA00023125"/>
    </source>
</evidence>
<dbReference type="InterPro" id="IPR036390">
    <property type="entry name" value="WH_DNA-bd_sf"/>
</dbReference>
<dbReference type="Gene3D" id="3.40.190.10">
    <property type="entry name" value="Periplasmic binding protein-like II"/>
    <property type="match status" value="2"/>
</dbReference>
<evidence type="ECO:0000256" key="4">
    <source>
        <dbReference type="ARBA" id="ARBA00023163"/>
    </source>
</evidence>
<dbReference type="Pfam" id="PF00126">
    <property type="entry name" value="HTH_1"/>
    <property type="match status" value="1"/>
</dbReference>
<dbReference type="Pfam" id="PF03466">
    <property type="entry name" value="LysR_substrate"/>
    <property type="match status" value="1"/>
</dbReference>
<dbReference type="SUPFAM" id="SSF46785">
    <property type="entry name" value="Winged helix' DNA-binding domain"/>
    <property type="match status" value="1"/>
</dbReference>
<dbReference type="PRINTS" id="PR00039">
    <property type="entry name" value="HTHLYSR"/>
</dbReference>
<comment type="similarity">
    <text evidence="1">Belongs to the LysR transcriptional regulatory family.</text>
</comment>
<keyword evidence="4" id="KW-0804">Transcription</keyword>
<evidence type="ECO:0000313" key="6">
    <source>
        <dbReference type="EMBL" id="MDQ0470263.1"/>
    </source>
</evidence>
<proteinExistence type="inferred from homology"/>
<dbReference type="Proteomes" id="UP001242480">
    <property type="component" value="Unassembled WGS sequence"/>
</dbReference>
<name>A0ABU0J9Y7_9HYPH</name>
<dbReference type="EMBL" id="JAUSVX010000005">
    <property type="protein sequence ID" value="MDQ0470263.1"/>
    <property type="molecule type" value="Genomic_DNA"/>
</dbReference>
<dbReference type="InterPro" id="IPR036388">
    <property type="entry name" value="WH-like_DNA-bd_sf"/>
</dbReference>
<dbReference type="InterPro" id="IPR005119">
    <property type="entry name" value="LysR_subst-bd"/>
</dbReference>
<evidence type="ECO:0000256" key="1">
    <source>
        <dbReference type="ARBA" id="ARBA00009437"/>
    </source>
</evidence>
<dbReference type="InterPro" id="IPR037410">
    <property type="entry name" value="BudR_PBP2"/>
</dbReference>
<accession>A0ABU0J9Y7</accession>
<dbReference type="InterPro" id="IPR000847">
    <property type="entry name" value="LysR_HTH_N"/>
</dbReference>
<keyword evidence="3 6" id="KW-0238">DNA-binding</keyword>
<evidence type="ECO:0000256" key="2">
    <source>
        <dbReference type="ARBA" id="ARBA00023015"/>
    </source>
</evidence>
<gene>
    <name evidence="6" type="ORF">QO011_003279</name>
</gene>
<keyword evidence="7" id="KW-1185">Reference proteome</keyword>
<protein>
    <submittedName>
        <fullName evidence="6">DNA-binding transcriptional LysR family regulator</fullName>
    </submittedName>
</protein>
<organism evidence="6 7">
    <name type="scientific">Labrys wisconsinensis</name>
    <dbReference type="NCBI Taxonomy" id="425677"/>
    <lineage>
        <taxon>Bacteria</taxon>
        <taxon>Pseudomonadati</taxon>
        <taxon>Pseudomonadota</taxon>
        <taxon>Alphaproteobacteria</taxon>
        <taxon>Hyphomicrobiales</taxon>
        <taxon>Xanthobacteraceae</taxon>
        <taxon>Labrys</taxon>
    </lineage>
</organism>
<keyword evidence="2" id="KW-0805">Transcription regulation</keyword>
<dbReference type="GO" id="GO:0003677">
    <property type="term" value="F:DNA binding"/>
    <property type="evidence" value="ECO:0007669"/>
    <property type="project" value="UniProtKB-KW"/>
</dbReference>
<feature type="domain" description="HTH lysR-type" evidence="5">
    <location>
        <begin position="2"/>
        <end position="59"/>
    </location>
</feature>
<dbReference type="Gene3D" id="1.10.10.10">
    <property type="entry name" value="Winged helix-like DNA-binding domain superfamily/Winged helix DNA-binding domain"/>
    <property type="match status" value="1"/>
</dbReference>
<evidence type="ECO:0000313" key="7">
    <source>
        <dbReference type="Proteomes" id="UP001242480"/>
    </source>
</evidence>
<dbReference type="PROSITE" id="PS50931">
    <property type="entry name" value="HTH_LYSR"/>
    <property type="match status" value="1"/>
</dbReference>
<dbReference type="PANTHER" id="PTHR30346:SF30">
    <property type="entry name" value="SMALL NEUTRAL PROTEASE REGULATORY PROTEIN"/>
    <property type="match status" value="1"/>
</dbReference>
<comment type="caution">
    <text evidence="6">The sequence shown here is derived from an EMBL/GenBank/DDBJ whole genome shotgun (WGS) entry which is preliminary data.</text>
</comment>
<dbReference type="CDD" id="cd08451">
    <property type="entry name" value="PBP2_BudR"/>
    <property type="match status" value="1"/>
</dbReference>
<dbReference type="PANTHER" id="PTHR30346">
    <property type="entry name" value="TRANSCRIPTIONAL DUAL REGULATOR HCAR-RELATED"/>
    <property type="match status" value="1"/>
</dbReference>
<evidence type="ECO:0000259" key="5">
    <source>
        <dbReference type="PROSITE" id="PS50931"/>
    </source>
</evidence>
<reference evidence="6 7" key="1">
    <citation type="submission" date="2023-07" db="EMBL/GenBank/DDBJ databases">
        <title>Genomic Encyclopedia of Type Strains, Phase IV (KMG-IV): sequencing the most valuable type-strain genomes for metagenomic binning, comparative biology and taxonomic classification.</title>
        <authorList>
            <person name="Goeker M."/>
        </authorList>
    </citation>
    <scope>NUCLEOTIDE SEQUENCE [LARGE SCALE GENOMIC DNA]</scope>
    <source>
        <strain evidence="6 7">DSM 19619</strain>
    </source>
</reference>